<dbReference type="Proteomes" id="UP001239445">
    <property type="component" value="Unassembled WGS sequence"/>
</dbReference>
<name>A0AAJ0BDX8_9PEZI</name>
<dbReference type="Gene3D" id="1.10.510.10">
    <property type="entry name" value="Transferase(Phosphotransferase) domain 1"/>
    <property type="match status" value="1"/>
</dbReference>
<protein>
    <recommendedName>
        <fullName evidence="1">Protein kinase domain-containing protein</fullName>
    </recommendedName>
</protein>
<proteinExistence type="predicted"/>
<sequence length="550" mass="61125">MAEVIGVLGIVGVVDVCWKWGKKLIETCEAFRYASSQLDEYICRLEARWLRIEDQIQMVRKMEPLLDGRQRAVQQRSLEMVVVKLKAAVSRLESVIDKRWKYPIVKEALAEAISELETWQQIFDPSWFLLLRIADPQVDSLLDVTKPRVDSGREGLSMPLSAARSMRRAINSDRADDTGGSKIYFSWKGLVAESIRQIPFSTASTIQRADNKQSVLLDPITCASRSSVNTMTRDIRNFARSLRYTNSSTFGLLECKGVLREEEGDGTAVAAAAAAVMVAGGGARPVLPAGLGFIFRLPVTHPHVESLRGRLLGGADRAHNSLSERFVLARQIAAAVSYVHLYGYVHKNIRPETILLCHSIPPGSRLGEGGEDTEVVASETVALVGFDVLREAEGKSCRVGDDDWEKNLYRHPQRQGRSLQVDYEMRHDIYSLGVCLLEMGLWENFVDCRAGSGVPLVGPGLGVPDGKMSGPELLKDPERVKDHLLLRLARGLLRRRMGTVYAKIVETCLTCLDRDNLDFGDEKAFQDEDGVAVGVRYIEKVVMRLGEITV</sequence>
<dbReference type="PANTHER" id="PTHR37542">
    <property type="entry name" value="HELO DOMAIN-CONTAINING PROTEIN-RELATED"/>
    <property type="match status" value="1"/>
</dbReference>
<dbReference type="InterPro" id="IPR000719">
    <property type="entry name" value="Prot_kinase_dom"/>
</dbReference>
<dbReference type="SUPFAM" id="SSF56112">
    <property type="entry name" value="Protein kinase-like (PK-like)"/>
    <property type="match status" value="1"/>
</dbReference>
<evidence type="ECO:0000313" key="2">
    <source>
        <dbReference type="EMBL" id="KAK1755328.1"/>
    </source>
</evidence>
<dbReference type="PROSITE" id="PS50011">
    <property type="entry name" value="PROTEIN_KINASE_DOM"/>
    <property type="match status" value="1"/>
</dbReference>
<dbReference type="AlphaFoldDB" id="A0AAJ0BDX8"/>
<dbReference type="PANTHER" id="PTHR37542:SF1">
    <property type="entry name" value="PRION-INHIBITION AND PROPAGATION HELO DOMAIN-CONTAINING PROTEIN"/>
    <property type="match status" value="1"/>
</dbReference>
<reference evidence="2" key="1">
    <citation type="submission" date="2023-06" db="EMBL/GenBank/DDBJ databases">
        <title>Genome-scale phylogeny and comparative genomics of the fungal order Sordariales.</title>
        <authorList>
            <consortium name="Lawrence Berkeley National Laboratory"/>
            <person name="Hensen N."/>
            <person name="Bonometti L."/>
            <person name="Westerberg I."/>
            <person name="Brannstrom I.O."/>
            <person name="Guillou S."/>
            <person name="Cros-Aarteil S."/>
            <person name="Calhoun S."/>
            <person name="Haridas S."/>
            <person name="Kuo A."/>
            <person name="Mondo S."/>
            <person name="Pangilinan J."/>
            <person name="Riley R."/>
            <person name="Labutti K."/>
            <person name="Andreopoulos B."/>
            <person name="Lipzen A."/>
            <person name="Chen C."/>
            <person name="Yanf M."/>
            <person name="Daum C."/>
            <person name="Ng V."/>
            <person name="Clum A."/>
            <person name="Steindorff A."/>
            <person name="Ohm R."/>
            <person name="Martin F."/>
            <person name="Silar P."/>
            <person name="Natvig D."/>
            <person name="Lalanne C."/>
            <person name="Gautier V."/>
            <person name="Ament-Velasquez S.L."/>
            <person name="Kruys A."/>
            <person name="Hutchinson M.I."/>
            <person name="Powell A.J."/>
            <person name="Barry K."/>
            <person name="Miller A.N."/>
            <person name="Grigoriev I.V."/>
            <person name="Debuchy R."/>
            <person name="Gladieux P."/>
            <person name="Thoren M.H."/>
            <person name="Johannesson H."/>
        </authorList>
    </citation>
    <scope>NUCLEOTIDE SEQUENCE</scope>
    <source>
        <strain evidence="2">PSN4</strain>
    </source>
</reference>
<keyword evidence="3" id="KW-1185">Reference proteome</keyword>
<dbReference type="GO" id="GO:0005524">
    <property type="term" value="F:ATP binding"/>
    <property type="evidence" value="ECO:0007669"/>
    <property type="project" value="InterPro"/>
</dbReference>
<feature type="domain" description="Protein kinase" evidence="1">
    <location>
        <begin position="192"/>
        <end position="550"/>
    </location>
</feature>
<evidence type="ECO:0000313" key="3">
    <source>
        <dbReference type="Proteomes" id="UP001239445"/>
    </source>
</evidence>
<organism evidence="2 3">
    <name type="scientific">Echria macrotheca</name>
    <dbReference type="NCBI Taxonomy" id="438768"/>
    <lineage>
        <taxon>Eukaryota</taxon>
        <taxon>Fungi</taxon>
        <taxon>Dikarya</taxon>
        <taxon>Ascomycota</taxon>
        <taxon>Pezizomycotina</taxon>
        <taxon>Sordariomycetes</taxon>
        <taxon>Sordariomycetidae</taxon>
        <taxon>Sordariales</taxon>
        <taxon>Schizotheciaceae</taxon>
        <taxon>Echria</taxon>
    </lineage>
</organism>
<dbReference type="EMBL" id="MU839834">
    <property type="protein sequence ID" value="KAK1755328.1"/>
    <property type="molecule type" value="Genomic_DNA"/>
</dbReference>
<dbReference type="GO" id="GO:0004672">
    <property type="term" value="F:protein kinase activity"/>
    <property type="evidence" value="ECO:0007669"/>
    <property type="project" value="InterPro"/>
</dbReference>
<dbReference type="InterPro" id="IPR011009">
    <property type="entry name" value="Kinase-like_dom_sf"/>
</dbReference>
<evidence type="ECO:0000259" key="1">
    <source>
        <dbReference type="PROSITE" id="PS50011"/>
    </source>
</evidence>
<comment type="caution">
    <text evidence="2">The sequence shown here is derived from an EMBL/GenBank/DDBJ whole genome shotgun (WGS) entry which is preliminary data.</text>
</comment>
<gene>
    <name evidence="2" type="ORF">QBC47DRAFT_383410</name>
</gene>
<accession>A0AAJ0BDX8</accession>